<reference evidence="5" key="1">
    <citation type="submission" date="2012-12" db="EMBL/GenBank/DDBJ databases">
        <authorList>
            <person name="Hellsten U."/>
            <person name="Grimwood J."/>
            <person name="Chapman J.A."/>
            <person name="Shapiro H."/>
            <person name="Aerts A."/>
            <person name="Otillar R.P."/>
            <person name="Terry A.Y."/>
            <person name="Boore J.L."/>
            <person name="Simakov O."/>
            <person name="Marletaz F."/>
            <person name="Cho S.-J."/>
            <person name="Edsinger-Gonzales E."/>
            <person name="Havlak P."/>
            <person name="Kuo D.-H."/>
            <person name="Larsson T."/>
            <person name="Lv J."/>
            <person name="Arendt D."/>
            <person name="Savage R."/>
            <person name="Osoegawa K."/>
            <person name="de Jong P."/>
            <person name="Lindberg D.R."/>
            <person name="Seaver E.C."/>
            <person name="Weisblat D.A."/>
            <person name="Putnam N.H."/>
            <person name="Grigoriev I.V."/>
            <person name="Rokhsar D.S."/>
        </authorList>
    </citation>
    <scope>NUCLEOTIDE SEQUENCE</scope>
</reference>
<dbReference type="AlphaFoldDB" id="T1G3E7"/>
<gene>
    <name evidence="4" type="primary">20215595</name>
    <name evidence="3" type="ORF">HELRODRAFT_78689</name>
</gene>
<dbReference type="STRING" id="6412.T1G3E7"/>
<protein>
    <recommendedName>
        <fullName evidence="2">G-patch domain-containing protein</fullName>
    </recommendedName>
</protein>
<name>T1G3E7_HELRO</name>
<dbReference type="EMBL" id="AMQM01004147">
    <property type="status" value="NOT_ANNOTATED_CDS"/>
    <property type="molecule type" value="Genomic_DNA"/>
</dbReference>
<dbReference type="Proteomes" id="UP000015101">
    <property type="component" value="Unassembled WGS sequence"/>
</dbReference>
<evidence type="ECO:0000313" key="4">
    <source>
        <dbReference type="EnsemblMetazoa" id="HelroP78689"/>
    </source>
</evidence>
<dbReference type="OrthoDB" id="29523at2759"/>
<feature type="region of interest" description="Disordered" evidence="1">
    <location>
        <begin position="94"/>
        <end position="129"/>
    </location>
</feature>
<proteinExistence type="predicted"/>
<reference evidence="4" key="3">
    <citation type="submission" date="2015-06" db="UniProtKB">
        <authorList>
            <consortium name="EnsemblMetazoa"/>
        </authorList>
    </citation>
    <scope>IDENTIFICATION</scope>
</reference>
<dbReference type="Pfam" id="PF01585">
    <property type="entry name" value="G-patch"/>
    <property type="match status" value="1"/>
</dbReference>
<dbReference type="PANTHER" id="PTHR23149:SF27">
    <property type="entry name" value="PIN2_TERF1-INTERACTING TELOMERASE INHIBITOR 1"/>
    <property type="match status" value="1"/>
</dbReference>
<dbReference type="EMBL" id="KB096457">
    <property type="protein sequence ID" value="ESO04611.1"/>
    <property type="molecule type" value="Genomic_DNA"/>
</dbReference>
<organism evidence="4 5">
    <name type="scientific">Helobdella robusta</name>
    <name type="common">Californian leech</name>
    <dbReference type="NCBI Taxonomy" id="6412"/>
    <lineage>
        <taxon>Eukaryota</taxon>
        <taxon>Metazoa</taxon>
        <taxon>Spiralia</taxon>
        <taxon>Lophotrochozoa</taxon>
        <taxon>Annelida</taxon>
        <taxon>Clitellata</taxon>
        <taxon>Hirudinea</taxon>
        <taxon>Rhynchobdellida</taxon>
        <taxon>Glossiphoniidae</taxon>
        <taxon>Helobdella</taxon>
    </lineage>
</organism>
<keyword evidence="5" id="KW-1185">Reference proteome</keyword>
<dbReference type="GeneID" id="20215595"/>
<dbReference type="KEGG" id="hro:HELRODRAFT_78689"/>
<dbReference type="EnsemblMetazoa" id="HelroT78689">
    <property type="protein sequence ID" value="HelroP78689"/>
    <property type="gene ID" value="HelroG78689"/>
</dbReference>
<sequence>MLAERKVKQKLSINPQGLSWAKDESKFGQKLMEKMGWSKGKGLGAKESGNVDFVKVSLKIDKKGVGCSHQSANNWIAHQDDFTSILANLGNNNNNNNNAAAADDDDDDTNNNNSNNKQSLVDLEEKSKRSSSRLHYQKFVRSKNLATKEQKDLDCIFGRRDSNGYIIKSASTNELGKLGIEVLKF</sequence>
<dbReference type="CTD" id="20215595"/>
<evidence type="ECO:0000313" key="3">
    <source>
        <dbReference type="EMBL" id="ESO04611.1"/>
    </source>
</evidence>
<reference evidence="3 5" key="2">
    <citation type="journal article" date="2013" name="Nature">
        <title>Insights into bilaterian evolution from three spiralian genomes.</title>
        <authorList>
            <person name="Simakov O."/>
            <person name="Marletaz F."/>
            <person name="Cho S.J."/>
            <person name="Edsinger-Gonzales E."/>
            <person name="Havlak P."/>
            <person name="Hellsten U."/>
            <person name="Kuo D.H."/>
            <person name="Larsson T."/>
            <person name="Lv J."/>
            <person name="Arendt D."/>
            <person name="Savage R."/>
            <person name="Osoegawa K."/>
            <person name="de Jong P."/>
            <person name="Grimwood J."/>
            <person name="Chapman J.A."/>
            <person name="Shapiro H."/>
            <person name="Aerts A."/>
            <person name="Otillar R.P."/>
            <person name="Terry A.Y."/>
            <person name="Boore J.L."/>
            <person name="Grigoriev I.V."/>
            <person name="Lindberg D.R."/>
            <person name="Seaver E.C."/>
            <person name="Weisblat D.A."/>
            <person name="Putnam N.H."/>
            <person name="Rokhsar D.S."/>
        </authorList>
    </citation>
    <scope>NUCLEOTIDE SEQUENCE</scope>
</reference>
<dbReference type="InterPro" id="IPR050656">
    <property type="entry name" value="PINX1"/>
</dbReference>
<dbReference type="RefSeq" id="XP_009017190.1">
    <property type="nucleotide sequence ID" value="XM_009018942.1"/>
</dbReference>
<feature type="domain" description="G-patch" evidence="2">
    <location>
        <begin position="24"/>
        <end position="70"/>
    </location>
</feature>
<dbReference type="HOGENOM" id="CLU_047471_1_1_1"/>
<dbReference type="InterPro" id="IPR000467">
    <property type="entry name" value="G_patch_dom"/>
</dbReference>
<evidence type="ECO:0000313" key="5">
    <source>
        <dbReference type="Proteomes" id="UP000015101"/>
    </source>
</evidence>
<dbReference type="GO" id="GO:0003676">
    <property type="term" value="F:nucleic acid binding"/>
    <property type="evidence" value="ECO:0007669"/>
    <property type="project" value="InterPro"/>
</dbReference>
<dbReference type="PANTHER" id="PTHR23149">
    <property type="entry name" value="G PATCH DOMAIN CONTAINING PROTEIN"/>
    <property type="match status" value="1"/>
</dbReference>
<dbReference type="InParanoid" id="T1G3E7"/>
<accession>T1G3E7</accession>
<dbReference type="OMA" id="CNERNDE"/>
<evidence type="ECO:0000256" key="1">
    <source>
        <dbReference type="SAM" id="MobiDB-lite"/>
    </source>
</evidence>
<dbReference type="SMART" id="SM00443">
    <property type="entry name" value="G_patch"/>
    <property type="match status" value="1"/>
</dbReference>
<dbReference type="PROSITE" id="PS50174">
    <property type="entry name" value="G_PATCH"/>
    <property type="match status" value="1"/>
</dbReference>
<evidence type="ECO:0000259" key="2">
    <source>
        <dbReference type="PROSITE" id="PS50174"/>
    </source>
</evidence>
<dbReference type="eggNOG" id="KOG2809">
    <property type="taxonomic scope" value="Eukaryota"/>
</dbReference>